<dbReference type="GO" id="GO:0045893">
    <property type="term" value="P:positive regulation of DNA-templated transcription"/>
    <property type="evidence" value="ECO:0007669"/>
    <property type="project" value="TreeGrafter"/>
</dbReference>
<dbReference type="PANTHER" id="PTHR46391">
    <property type="entry name" value="BASIC LEUCINE ZIPPER 34"/>
    <property type="match status" value="1"/>
</dbReference>
<dbReference type="InterPro" id="IPR004826">
    <property type="entry name" value="bZIP_Maf"/>
</dbReference>
<dbReference type="PROSITE" id="PS50217">
    <property type="entry name" value="BZIP"/>
    <property type="match status" value="1"/>
</dbReference>
<organism evidence="7 8">
    <name type="scientific">Prunus yedoensis var. nudiflora</name>
    <dbReference type="NCBI Taxonomy" id="2094558"/>
    <lineage>
        <taxon>Eukaryota</taxon>
        <taxon>Viridiplantae</taxon>
        <taxon>Streptophyta</taxon>
        <taxon>Embryophyta</taxon>
        <taxon>Tracheophyta</taxon>
        <taxon>Spermatophyta</taxon>
        <taxon>Magnoliopsida</taxon>
        <taxon>eudicotyledons</taxon>
        <taxon>Gunneridae</taxon>
        <taxon>Pentapetalae</taxon>
        <taxon>rosids</taxon>
        <taxon>fabids</taxon>
        <taxon>Rosales</taxon>
        <taxon>Rosaceae</taxon>
        <taxon>Amygdaloideae</taxon>
        <taxon>Amygdaleae</taxon>
        <taxon>Prunus</taxon>
    </lineage>
</organism>
<dbReference type="InterPro" id="IPR004827">
    <property type="entry name" value="bZIP"/>
</dbReference>
<dbReference type="PANTHER" id="PTHR46391:SF35">
    <property type="entry name" value="BASIC LEUCINE ZIPPER 34-LIKE ISOFORM X1"/>
    <property type="match status" value="1"/>
</dbReference>
<evidence type="ECO:0000256" key="2">
    <source>
        <dbReference type="ARBA" id="ARBA00023125"/>
    </source>
</evidence>
<dbReference type="SMART" id="SM00338">
    <property type="entry name" value="BRLZ"/>
    <property type="match status" value="1"/>
</dbReference>
<feature type="region of interest" description="Disordered" evidence="5">
    <location>
        <begin position="64"/>
        <end position="83"/>
    </location>
</feature>
<dbReference type="SUPFAM" id="SSF57959">
    <property type="entry name" value="Leucine zipper domain"/>
    <property type="match status" value="1"/>
</dbReference>
<accession>A0A314YWS3</accession>
<dbReference type="STRING" id="2094558.A0A314YWS3"/>
<feature type="region of interest" description="Disordered" evidence="5">
    <location>
        <begin position="1"/>
        <end position="54"/>
    </location>
</feature>
<keyword evidence="3" id="KW-0804">Transcription</keyword>
<dbReference type="InterPro" id="IPR046347">
    <property type="entry name" value="bZIP_sf"/>
</dbReference>
<protein>
    <submittedName>
        <fullName evidence="7">Basic leucine zipper 6-like</fullName>
    </submittedName>
</protein>
<evidence type="ECO:0000313" key="8">
    <source>
        <dbReference type="Proteomes" id="UP000250321"/>
    </source>
</evidence>
<evidence type="ECO:0000256" key="3">
    <source>
        <dbReference type="ARBA" id="ARBA00023163"/>
    </source>
</evidence>
<comment type="caution">
    <text evidence="7">The sequence shown here is derived from an EMBL/GenBank/DDBJ whole genome shotgun (WGS) entry which is preliminary data.</text>
</comment>
<dbReference type="OrthoDB" id="1166391at2759"/>
<dbReference type="EMBL" id="PJQY01000337">
    <property type="protein sequence ID" value="PQQ12665.1"/>
    <property type="molecule type" value="Genomic_DNA"/>
</dbReference>
<dbReference type="AlphaFoldDB" id="A0A314YWS3"/>
<feature type="compositionally biased region" description="Polar residues" evidence="5">
    <location>
        <begin position="1"/>
        <end position="13"/>
    </location>
</feature>
<keyword evidence="4" id="KW-0539">Nucleus</keyword>
<dbReference type="GO" id="GO:0003700">
    <property type="term" value="F:DNA-binding transcription factor activity"/>
    <property type="evidence" value="ECO:0007669"/>
    <property type="project" value="InterPro"/>
</dbReference>
<gene>
    <name evidence="7" type="ORF">Pyn_05808</name>
</gene>
<sequence>MEHQQAKTSAGNHSQSAASGSTSSPENKSSQMETIPSPNPTPSSTVDAGPYDPKQLRRILTNREAARRAHSRKKEYERKLEREAKEAEERVAMLASQVAFQRMHLTILSRENSQMWERLQVLENHQAHKEAETEALVKERETLLLLRNLQLQQQQGGSSSSSNNPNNVQKKIQICTFSFASNPMYEMNFSNHRVFIY</sequence>
<keyword evidence="2" id="KW-0238">DNA-binding</keyword>
<feature type="compositionally biased region" description="Low complexity" evidence="5">
    <location>
        <begin position="14"/>
        <end position="24"/>
    </location>
</feature>
<evidence type="ECO:0000313" key="7">
    <source>
        <dbReference type="EMBL" id="PQQ12665.1"/>
    </source>
</evidence>
<dbReference type="InterPro" id="IPR052483">
    <property type="entry name" value="bZIP_transcription_regulators"/>
</dbReference>
<evidence type="ECO:0000256" key="4">
    <source>
        <dbReference type="ARBA" id="ARBA00023242"/>
    </source>
</evidence>
<feature type="compositionally biased region" description="Basic and acidic residues" evidence="5">
    <location>
        <begin position="74"/>
        <end position="83"/>
    </location>
</feature>
<evidence type="ECO:0000259" key="6">
    <source>
        <dbReference type="PROSITE" id="PS50217"/>
    </source>
</evidence>
<keyword evidence="1" id="KW-0805">Transcription regulation</keyword>
<feature type="domain" description="BZIP" evidence="6">
    <location>
        <begin position="52"/>
        <end position="115"/>
    </location>
</feature>
<keyword evidence="8" id="KW-1185">Reference proteome</keyword>
<dbReference type="Proteomes" id="UP000250321">
    <property type="component" value="Unassembled WGS sequence"/>
</dbReference>
<evidence type="ECO:0000256" key="1">
    <source>
        <dbReference type="ARBA" id="ARBA00023015"/>
    </source>
</evidence>
<reference evidence="7 8" key="1">
    <citation type="submission" date="2018-02" db="EMBL/GenBank/DDBJ databases">
        <title>Draft genome of wild Prunus yedoensis var. nudiflora.</title>
        <authorList>
            <person name="Baek S."/>
            <person name="Kim J.-H."/>
            <person name="Choi K."/>
            <person name="Kim G.-B."/>
            <person name="Cho A."/>
            <person name="Jang H."/>
            <person name="Shin C.-H."/>
            <person name="Yu H.-J."/>
            <person name="Mun J.-H."/>
        </authorList>
    </citation>
    <scope>NUCLEOTIDE SEQUENCE [LARGE SCALE GENOMIC DNA]</scope>
    <source>
        <strain evidence="8">cv. Jeju island</strain>
        <tissue evidence="7">Leaf</tissue>
    </source>
</reference>
<evidence type="ECO:0000256" key="5">
    <source>
        <dbReference type="SAM" id="MobiDB-lite"/>
    </source>
</evidence>
<name>A0A314YWS3_PRUYE</name>
<dbReference type="Pfam" id="PF03131">
    <property type="entry name" value="bZIP_Maf"/>
    <property type="match status" value="1"/>
</dbReference>
<dbReference type="GO" id="GO:0005634">
    <property type="term" value="C:nucleus"/>
    <property type="evidence" value="ECO:0007669"/>
    <property type="project" value="TreeGrafter"/>
</dbReference>
<proteinExistence type="predicted"/>
<dbReference type="GO" id="GO:0003677">
    <property type="term" value="F:DNA binding"/>
    <property type="evidence" value="ECO:0007669"/>
    <property type="project" value="UniProtKB-KW"/>
</dbReference>